<proteinExistence type="predicted"/>
<gene>
    <name evidence="2" type="ORF">LSALG_LOCUS17372</name>
</gene>
<dbReference type="AlphaFoldDB" id="A0AA35YNR1"/>
<feature type="region of interest" description="Disordered" evidence="1">
    <location>
        <begin position="23"/>
        <end position="46"/>
    </location>
</feature>
<accession>A0AA35YNR1</accession>
<organism evidence="2 3">
    <name type="scientific">Lactuca saligna</name>
    <name type="common">Willowleaf lettuce</name>
    <dbReference type="NCBI Taxonomy" id="75948"/>
    <lineage>
        <taxon>Eukaryota</taxon>
        <taxon>Viridiplantae</taxon>
        <taxon>Streptophyta</taxon>
        <taxon>Embryophyta</taxon>
        <taxon>Tracheophyta</taxon>
        <taxon>Spermatophyta</taxon>
        <taxon>Magnoliopsida</taxon>
        <taxon>eudicotyledons</taxon>
        <taxon>Gunneridae</taxon>
        <taxon>Pentapetalae</taxon>
        <taxon>asterids</taxon>
        <taxon>campanulids</taxon>
        <taxon>Asterales</taxon>
        <taxon>Asteraceae</taxon>
        <taxon>Cichorioideae</taxon>
        <taxon>Cichorieae</taxon>
        <taxon>Lactucinae</taxon>
        <taxon>Lactuca</taxon>
    </lineage>
</organism>
<dbReference type="Proteomes" id="UP001177003">
    <property type="component" value="Chromosome 3"/>
</dbReference>
<name>A0AA35YNR1_LACSI</name>
<feature type="compositionally biased region" description="Pro residues" evidence="1">
    <location>
        <begin position="37"/>
        <end position="46"/>
    </location>
</feature>
<feature type="compositionally biased region" description="Low complexity" evidence="1">
    <location>
        <begin position="26"/>
        <end position="36"/>
    </location>
</feature>
<protein>
    <submittedName>
        <fullName evidence="2">Uncharacterized protein</fullName>
    </submittedName>
</protein>
<evidence type="ECO:0000313" key="2">
    <source>
        <dbReference type="EMBL" id="CAI9277446.1"/>
    </source>
</evidence>
<sequence>MDEDKTSNIIAKLSNKDVNLNMYDGSSTTTINTTTTPQPPPTSPPPISTILPTTITIVLPYFQVVINEPIISLFSPQSTNVEKIVNKEEDEDYAMVDFGDLEFNQDENDVPNNSLMYVSGLEVEYLLKSQESMSRTEATRECHLIFEKVMNSSKQSIELKLTVLRNMLDQEVGKLELSFDVPTSNLIPQDQITSMVSSVEQSFKAKLEPIFDLVLRLPTNAPRFANVSQGGEIGLVRLKELMKIKALLWEGLCLLKFSLRY</sequence>
<evidence type="ECO:0000313" key="3">
    <source>
        <dbReference type="Proteomes" id="UP001177003"/>
    </source>
</evidence>
<evidence type="ECO:0000256" key="1">
    <source>
        <dbReference type="SAM" id="MobiDB-lite"/>
    </source>
</evidence>
<dbReference type="EMBL" id="OX465079">
    <property type="protein sequence ID" value="CAI9277446.1"/>
    <property type="molecule type" value="Genomic_DNA"/>
</dbReference>
<reference evidence="2" key="1">
    <citation type="submission" date="2023-04" db="EMBL/GenBank/DDBJ databases">
        <authorList>
            <person name="Vijverberg K."/>
            <person name="Xiong W."/>
            <person name="Schranz E."/>
        </authorList>
    </citation>
    <scope>NUCLEOTIDE SEQUENCE</scope>
</reference>
<keyword evidence="3" id="KW-1185">Reference proteome</keyword>